<dbReference type="PANTHER" id="PTHR43328">
    <property type="entry name" value="ACETYLTRANSFERASE-RELATED"/>
    <property type="match status" value="1"/>
</dbReference>
<protein>
    <submittedName>
        <fullName evidence="2">GNAT family N-acetyltransferase</fullName>
        <ecNumber evidence="2">2.3.-.-</ecNumber>
    </submittedName>
</protein>
<proteinExistence type="predicted"/>
<name>A0AB39RNV5_9ACTN</name>
<dbReference type="InterPro" id="IPR000182">
    <property type="entry name" value="GNAT_dom"/>
</dbReference>
<feature type="domain" description="N-acetyltransferase" evidence="1">
    <location>
        <begin position="5"/>
        <end position="151"/>
    </location>
</feature>
<dbReference type="GO" id="GO:0016747">
    <property type="term" value="F:acyltransferase activity, transferring groups other than amino-acyl groups"/>
    <property type="evidence" value="ECO:0007669"/>
    <property type="project" value="InterPro"/>
</dbReference>
<gene>
    <name evidence="2" type="ORF">AB5J53_30990</name>
</gene>
<reference evidence="2" key="1">
    <citation type="submission" date="2024-07" db="EMBL/GenBank/DDBJ databases">
        <authorList>
            <person name="Yu S.T."/>
        </authorList>
    </citation>
    <scope>NUCLEOTIDE SEQUENCE</scope>
    <source>
        <strain evidence="2">R41</strain>
    </source>
</reference>
<dbReference type="Pfam" id="PF13302">
    <property type="entry name" value="Acetyltransf_3"/>
    <property type="match status" value="1"/>
</dbReference>
<dbReference type="Gene3D" id="3.40.630.30">
    <property type="match status" value="1"/>
</dbReference>
<accession>A0AB39RNV5</accession>
<evidence type="ECO:0000313" key="2">
    <source>
        <dbReference type="EMBL" id="XDQ55777.1"/>
    </source>
</evidence>
<dbReference type="RefSeq" id="WP_369248911.1">
    <property type="nucleotide sequence ID" value="NZ_CP163443.1"/>
</dbReference>
<dbReference type="PROSITE" id="PS51186">
    <property type="entry name" value="GNAT"/>
    <property type="match status" value="1"/>
</dbReference>
<dbReference type="AlphaFoldDB" id="A0AB39RNV5"/>
<dbReference type="EC" id="2.3.-.-" evidence="2"/>
<evidence type="ECO:0000259" key="1">
    <source>
        <dbReference type="PROSITE" id="PS51186"/>
    </source>
</evidence>
<dbReference type="InterPro" id="IPR016181">
    <property type="entry name" value="Acyl_CoA_acyltransferase"/>
</dbReference>
<keyword evidence="2" id="KW-0012">Acyltransferase</keyword>
<dbReference type="EMBL" id="CP163443">
    <property type="protein sequence ID" value="XDQ55777.1"/>
    <property type="molecule type" value="Genomic_DNA"/>
</dbReference>
<keyword evidence="2" id="KW-0808">Transferase</keyword>
<sequence length="151" mass="17330">MDEDVRLRDVTEADLEPLYEQQLDAEAVRRSRFPSREREAFMTHWATKILGDSTVFVQTVTVDGEPAGSLVAWWEGQRRYIGYWFGRPYWGRGIGTRALALFLRAEKNRPLYADPFIGNTASVRLLERHGFHHAGTIYHGDNDHALLVLDA</sequence>
<dbReference type="PANTHER" id="PTHR43328:SF1">
    <property type="entry name" value="N-ACETYLTRANSFERASE DOMAIN-CONTAINING PROTEIN"/>
    <property type="match status" value="1"/>
</dbReference>
<dbReference type="SUPFAM" id="SSF55729">
    <property type="entry name" value="Acyl-CoA N-acyltransferases (Nat)"/>
    <property type="match status" value="1"/>
</dbReference>
<organism evidence="2">
    <name type="scientific">Streptomyces sp. R41</name>
    <dbReference type="NCBI Taxonomy" id="3238632"/>
    <lineage>
        <taxon>Bacteria</taxon>
        <taxon>Bacillati</taxon>
        <taxon>Actinomycetota</taxon>
        <taxon>Actinomycetes</taxon>
        <taxon>Kitasatosporales</taxon>
        <taxon>Streptomycetaceae</taxon>
        <taxon>Streptomyces</taxon>
    </lineage>
</organism>